<comment type="cofactor">
    <cofactor evidence="4">
        <name>Mn(2+)</name>
        <dbReference type="ChEBI" id="CHEBI:29035"/>
    </cofactor>
</comment>
<dbReference type="GO" id="GO:0006094">
    <property type="term" value="P:gluconeogenesis"/>
    <property type="evidence" value="ECO:0007669"/>
    <property type="project" value="UniProtKB-UniRule"/>
</dbReference>
<dbReference type="Proteomes" id="UP000190121">
    <property type="component" value="Unassembled WGS sequence"/>
</dbReference>
<protein>
    <recommendedName>
        <fullName evidence="4">Fructose-1,6-bisphosphatase class 3</fullName>
        <shortName evidence="4">FBPase class 3</shortName>
        <ecNumber evidence="4">3.1.3.11</ecNumber>
    </recommendedName>
    <alternativeName>
        <fullName evidence="4">D-fructose-1,6-bisphosphate 1-phosphohydrolase class 3</fullName>
    </alternativeName>
</protein>
<accession>A0A1T4KE23</accession>
<reference evidence="6" key="1">
    <citation type="submission" date="2017-02" db="EMBL/GenBank/DDBJ databases">
        <authorList>
            <person name="Varghese N."/>
            <person name="Submissions S."/>
        </authorList>
    </citation>
    <scope>NUCLEOTIDE SEQUENCE [LARGE SCALE GENOMIC DNA]</scope>
    <source>
        <strain evidence="6">ATCC 51356</strain>
    </source>
</reference>
<dbReference type="UniPathway" id="UPA00138"/>
<comment type="catalytic activity">
    <reaction evidence="4">
        <text>beta-D-fructose 1,6-bisphosphate + H2O = beta-D-fructose 6-phosphate + phosphate</text>
        <dbReference type="Rhea" id="RHEA:11064"/>
        <dbReference type="ChEBI" id="CHEBI:15377"/>
        <dbReference type="ChEBI" id="CHEBI:32966"/>
        <dbReference type="ChEBI" id="CHEBI:43474"/>
        <dbReference type="ChEBI" id="CHEBI:57634"/>
        <dbReference type="EC" id="3.1.3.11"/>
    </reaction>
</comment>
<sequence>MEVKTDIAYVIVMEKEAIEQVDSLQKDLRYLQLLSERFPTSAEATSEMINLEAILNLPKGTEHFLADVHGEHEAFNHVLKNASGSILRKIKELFGRQMLEQEMAEFATLVYYPKEKLGLVKEENKSLEDWYKVTLDRLIKLCRKVSEKYTRSKVRKSLPPHYSYIIQELLHEEGVNPNKSAYIASIFSTIISSGKADDFIISLCDTIKRLVIDRLHVVGDIFDRGPGAQYIMDTIMRYHNVDIQWGNHDILWMGAAAGNAACMANVIRIALRYANLDTIEEGYGINMLPLARFAMETYANDPCERFKPKMGDSDISYDEKSAYLISQMHKAIAIIQFKLEYQLIKDHPEYEMDSRNLLHKIDWEKGTLDLTGMKPNGGYGHHPMLDMNFPTVDPKDPYKLSPGEESLVNQLVTSFYRSAKLHEHIKALYRLGSMYLVCNGNLLYHASMPLDSNGELKEIRVGSSTYKGRALLDKIDSVVRDAYQALPDTNTKKKSVDYMWYLWCGANSPLFDKSAMTTFERYFIQDKETHTEEKGYYYKYRNQEKAIELILKDFGLEGPDSHIINGHVPVKAKKGEKPLMAGGKLLVIDGGFSRAYQSSTGIAGYTLIFNSRGLQLVQHEPFSSTREAIENLDDIRSVTIITEQTSHRILVEDTDVGKELRSQVDNLKKLLLAYDLGLIKEKEASK</sequence>
<evidence type="ECO:0000256" key="2">
    <source>
        <dbReference type="ARBA" id="ARBA00023211"/>
    </source>
</evidence>
<dbReference type="HAMAP" id="MF_01854">
    <property type="entry name" value="FBPase_class3"/>
    <property type="match status" value="1"/>
</dbReference>
<keyword evidence="6" id="KW-1185">Reference proteome</keyword>
<dbReference type="EC" id="3.1.3.11" evidence="4"/>
<evidence type="ECO:0000256" key="4">
    <source>
        <dbReference type="HAMAP-Rule" id="MF_01854"/>
    </source>
</evidence>
<comment type="similarity">
    <text evidence="4">Belongs to the FBPase class 3 family.</text>
</comment>
<evidence type="ECO:0000313" key="6">
    <source>
        <dbReference type="Proteomes" id="UP000190121"/>
    </source>
</evidence>
<dbReference type="AlphaFoldDB" id="A0A1T4KE23"/>
<evidence type="ECO:0000313" key="5">
    <source>
        <dbReference type="EMBL" id="SJZ40636.1"/>
    </source>
</evidence>
<dbReference type="PIRSF" id="PIRSF000906">
    <property type="entry name" value="FBPtase_Bacill"/>
    <property type="match status" value="1"/>
</dbReference>
<dbReference type="SUPFAM" id="SSF56300">
    <property type="entry name" value="Metallo-dependent phosphatases"/>
    <property type="match status" value="1"/>
</dbReference>
<dbReference type="STRING" id="29524.SAMN02745171_00004"/>
<organism evidence="5 6">
    <name type="scientific">Porphyromonas circumdentaria</name>
    <dbReference type="NCBI Taxonomy" id="29524"/>
    <lineage>
        <taxon>Bacteria</taxon>
        <taxon>Pseudomonadati</taxon>
        <taxon>Bacteroidota</taxon>
        <taxon>Bacteroidia</taxon>
        <taxon>Bacteroidales</taxon>
        <taxon>Porphyromonadaceae</taxon>
        <taxon>Porphyromonas</taxon>
    </lineage>
</organism>
<dbReference type="GO" id="GO:0042132">
    <property type="term" value="F:fructose 1,6-bisphosphate 1-phosphatase activity"/>
    <property type="evidence" value="ECO:0007669"/>
    <property type="project" value="UniProtKB-UniRule"/>
</dbReference>
<evidence type="ECO:0000256" key="3">
    <source>
        <dbReference type="ARBA" id="ARBA00023277"/>
    </source>
</evidence>
<keyword evidence="1 4" id="KW-0378">Hydrolase</keyword>
<keyword evidence="3 4" id="KW-0119">Carbohydrate metabolism</keyword>
<proteinExistence type="inferred from homology"/>
<name>A0A1T4KE23_9PORP</name>
<dbReference type="InterPro" id="IPR029052">
    <property type="entry name" value="Metallo-depent_PP-like"/>
</dbReference>
<dbReference type="Gene3D" id="3.60.21.10">
    <property type="match status" value="1"/>
</dbReference>
<dbReference type="EMBL" id="FUXE01000001">
    <property type="protein sequence ID" value="SJZ40636.1"/>
    <property type="molecule type" value="Genomic_DNA"/>
</dbReference>
<comment type="pathway">
    <text evidence="4">Carbohydrate biosynthesis; gluconeogenesis.</text>
</comment>
<dbReference type="Pfam" id="PF06874">
    <property type="entry name" value="FBPase_2"/>
    <property type="match status" value="1"/>
</dbReference>
<evidence type="ECO:0000256" key="1">
    <source>
        <dbReference type="ARBA" id="ARBA00022801"/>
    </source>
</evidence>
<gene>
    <name evidence="4" type="primary">fbp</name>
    <name evidence="5" type="ORF">SAMN02745171_00004</name>
</gene>
<keyword evidence="2 4" id="KW-0464">Manganese</keyword>
<dbReference type="InterPro" id="IPR009164">
    <property type="entry name" value="FBPtase_class3"/>
</dbReference>